<reference evidence="7 8" key="1">
    <citation type="submission" date="2019-09" db="EMBL/GenBank/DDBJ databases">
        <title>Bird 10,000 Genomes (B10K) Project - Family phase.</title>
        <authorList>
            <person name="Zhang G."/>
        </authorList>
    </citation>
    <scope>NUCLEOTIDE SEQUENCE [LARGE SCALE GENOMIC DNA]</scope>
    <source>
        <strain evidence="7">B10K-DU-030-41</strain>
        <tissue evidence="7">Muscle</tissue>
    </source>
</reference>
<keyword evidence="5 6" id="KW-0472">Membrane</keyword>
<comment type="subcellular location">
    <subcellularLocation>
        <location evidence="1">Membrane</location>
        <topology evidence="1">Multi-pass membrane protein</topology>
    </subcellularLocation>
</comment>
<dbReference type="Pfam" id="PF03073">
    <property type="entry name" value="TspO_MBR"/>
    <property type="match status" value="1"/>
</dbReference>
<keyword evidence="8" id="KW-1185">Reference proteome</keyword>
<evidence type="ECO:0000256" key="6">
    <source>
        <dbReference type="SAM" id="Phobius"/>
    </source>
</evidence>
<sequence length="167" mass="18790">RGRMWAYTVGFTVLPHVGGFLGWFISRKEIPVWYENLKKPSWCPPRKMFPVAWTVLYTGMGYASYLVWSDLGGCSSKAIVPLGLYGAQLALNWAWPLFFFGARNLNLALIDILCLDGLAIGTLCSWYRINKVAALLLVPYLGWLAVATCLTVRIWKDNPEQKPGKSD</sequence>
<dbReference type="Gene3D" id="1.20.1260.100">
    <property type="entry name" value="TspO/MBR protein"/>
    <property type="match status" value="1"/>
</dbReference>
<name>A0A7K7SQM2_9TYRA</name>
<feature type="non-terminal residue" evidence="7">
    <location>
        <position position="167"/>
    </location>
</feature>
<dbReference type="CDD" id="cd15904">
    <property type="entry name" value="TSPO_MBR"/>
    <property type="match status" value="1"/>
</dbReference>
<feature type="transmembrane region" description="Helical" evidence="6">
    <location>
        <begin position="135"/>
        <end position="155"/>
    </location>
</feature>
<dbReference type="OrthoDB" id="8841220at2759"/>
<feature type="non-terminal residue" evidence="7">
    <location>
        <position position="1"/>
    </location>
</feature>
<keyword evidence="4 6" id="KW-1133">Transmembrane helix</keyword>
<gene>
    <name evidence="7" type="primary">Tspo_1</name>
    <name evidence="7" type="ORF">SAPAEN_R03267</name>
</gene>
<keyword evidence="3 6" id="KW-0812">Transmembrane</keyword>
<evidence type="ECO:0000256" key="2">
    <source>
        <dbReference type="ARBA" id="ARBA00007524"/>
    </source>
</evidence>
<evidence type="ECO:0000256" key="4">
    <source>
        <dbReference type="ARBA" id="ARBA00022989"/>
    </source>
</evidence>
<dbReference type="FunFam" id="1.20.1260.100:FF:000001">
    <property type="entry name" value="translocator protein 2"/>
    <property type="match status" value="1"/>
</dbReference>
<feature type="transmembrane region" description="Helical" evidence="6">
    <location>
        <begin position="107"/>
        <end position="129"/>
    </location>
</feature>
<dbReference type="GO" id="GO:0005741">
    <property type="term" value="C:mitochondrial outer membrane"/>
    <property type="evidence" value="ECO:0007669"/>
    <property type="project" value="TreeGrafter"/>
</dbReference>
<evidence type="ECO:0000313" key="8">
    <source>
        <dbReference type="Proteomes" id="UP000589485"/>
    </source>
</evidence>
<comment type="caution">
    <text evidence="7">The sequence shown here is derived from an EMBL/GenBank/DDBJ whole genome shotgun (WGS) entry which is preliminary data.</text>
</comment>
<evidence type="ECO:0000256" key="3">
    <source>
        <dbReference type="ARBA" id="ARBA00022692"/>
    </source>
</evidence>
<evidence type="ECO:0000313" key="7">
    <source>
        <dbReference type="EMBL" id="NXA06903.1"/>
    </source>
</evidence>
<dbReference type="Proteomes" id="UP000589485">
    <property type="component" value="Unassembled WGS sequence"/>
</dbReference>
<evidence type="ECO:0000256" key="5">
    <source>
        <dbReference type="ARBA" id="ARBA00023136"/>
    </source>
</evidence>
<evidence type="ECO:0000256" key="1">
    <source>
        <dbReference type="ARBA" id="ARBA00004141"/>
    </source>
</evidence>
<feature type="transmembrane region" description="Helical" evidence="6">
    <location>
        <begin position="47"/>
        <end position="67"/>
    </location>
</feature>
<dbReference type="EMBL" id="VZSY01000110">
    <property type="protein sequence ID" value="NXA06903.1"/>
    <property type="molecule type" value="Genomic_DNA"/>
</dbReference>
<dbReference type="AlphaFoldDB" id="A0A7K7SQM2"/>
<dbReference type="InterPro" id="IPR004307">
    <property type="entry name" value="TspO_MBR"/>
</dbReference>
<organism evidence="7 8">
    <name type="scientific">Sapayoa aenigma</name>
    <name type="common">broad-billed sapayoa</name>
    <dbReference type="NCBI Taxonomy" id="239371"/>
    <lineage>
        <taxon>Eukaryota</taxon>
        <taxon>Metazoa</taxon>
        <taxon>Chordata</taxon>
        <taxon>Craniata</taxon>
        <taxon>Vertebrata</taxon>
        <taxon>Euteleostomi</taxon>
        <taxon>Archelosauria</taxon>
        <taxon>Archosauria</taxon>
        <taxon>Dinosauria</taxon>
        <taxon>Saurischia</taxon>
        <taxon>Theropoda</taxon>
        <taxon>Coelurosauria</taxon>
        <taxon>Aves</taxon>
        <taxon>Neognathae</taxon>
        <taxon>Neoaves</taxon>
        <taxon>Telluraves</taxon>
        <taxon>Australaves</taxon>
        <taxon>Passeriformes</taxon>
        <taxon>Tyrannidae</taxon>
        <taxon>Sapayoa</taxon>
    </lineage>
</organism>
<feature type="transmembrane region" description="Helical" evidence="6">
    <location>
        <begin position="6"/>
        <end position="26"/>
    </location>
</feature>
<dbReference type="InterPro" id="IPR038330">
    <property type="entry name" value="TspO/MBR-related_sf"/>
</dbReference>
<dbReference type="PANTHER" id="PTHR10057">
    <property type="entry name" value="PERIPHERAL-TYPE BENZODIAZEPINE RECEPTOR"/>
    <property type="match status" value="1"/>
</dbReference>
<dbReference type="PIRSF" id="PIRSF005859">
    <property type="entry name" value="PBR"/>
    <property type="match status" value="1"/>
</dbReference>
<feature type="transmembrane region" description="Helical" evidence="6">
    <location>
        <begin position="79"/>
        <end position="100"/>
    </location>
</feature>
<dbReference type="PANTHER" id="PTHR10057:SF4">
    <property type="entry name" value="TRANSLOCATOR PROTEIN 2"/>
    <property type="match status" value="1"/>
</dbReference>
<comment type="similarity">
    <text evidence="2">Belongs to the TspO/BZRP family.</text>
</comment>
<protein>
    <submittedName>
        <fullName evidence="7">TSPO protein</fullName>
    </submittedName>
</protein>
<accession>A0A7K7SQM2</accession>
<proteinExistence type="inferred from homology"/>